<evidence type="ECO:0000256" key="1">
    <source>
        <dbReference type="SAM" id="MobiDB-lite"/>
    </source>
</evidence>
<dbReference type="EMBL" id="JACIJN010000002">
    <property type="protein sequence ID" value="MBB5724733.1"/>
    <property type="molecule type" value="Genomic_DNA"/>
</dbReference>
<organism evidence="3 4">
    <name type="scientific">Sphingomonas endophytica</name>
    <dbReference type="NCBI Taxonomy" id="869719"/>
    <lineage>
        <taxon>Bacteria</taxon>
        <taxon>Pseudomonadati</taxon>
        <taxon>Pseudomonadota</taxon>
        <taxon>Alphaproteobacteria</taxon>
        <taxon>Sphingomonadales</taxon>
        <taxon>Sphingomonadaceae</taxon>
        <taxon>Sphingomonas</taxon>
    </lineage>
</organism>
<feature type="compositionally biased region" description="Basic and acidic residues" evidence="1">
    <location>
        <begin position="81"/>
        <end position="91"/>
    </location>
</feature>
<evidence type="ECO:0000313" key="4">
    <source>
        <dbReference type="Proteomes" id="UP000522313"/>
    </source>
</evidence>
<reference evidence="3 4" key="2">
    <citation type="submission" date="2020-08" db="EMBL/GenBank/DDBJ databases">
        <title>The Agave Microbiome: Exploring the role of microbial communities in plant adaptations to desert environments.</title>
        <authorList>
            <person name="Partida-Martinez L.P."/>
        </authorList>
    </citation>
    <scope>NUCLEOTIDE SEQUENCE [LARGE SCALE GENOMIC DNA]</scope>
    <source>
        <strain evidence="3 4">AS3.13</strain>
    </source>
</reference>
<reference evidence="2 5" key="1">
    <citation type="submission" date="2020-08" db="EMBL/GenBank/DDBJ databases">
        <title>Genomic Encyclopedia of Type Strains, Phase IV (KMG-IV): sequencing the most valuable type-strain genomes for metagenomic binning, comparative biology and taxonomic classification.</title>
        <authorList>
            <person name="Goeker M."/>
        </authorList>
    </citation>
    <scope>NUCLEOTIDE SEQUENCE [LARGE SCALE GENOMIC DNA]</scope>
    <source>
        <strain evidence="2 5">DSM 101535</strain>
    </source>
</reference>
<dbReference type="Proteomes" id="UP000560131">
    <property type="component" value="Unassembled WGS sequence"/>
</dbReference>
<gene>
    <name evidence="3" type="ORF">F4693_000298</name>
    <name evidence="2" type="ORF">FHS97_000641</name>
</gene>
<evidence type="ECO:0000313" key="5">
    <source>
        <dbReference type="Proteomes" id="UP000560131"/>
    </source>
</evidence>
<reference evidence="3 4" key="3">
    <citation type="submission" date="2020-08" db="EMBL/GenBank/DDBJ databases">
        <authorList>
            <person name="Partida-Martinez L."/>
            <person name="Huntemann M."/>
            <person name="Clum A."/>
            <person name="Wang J."/>
            <person name="Palaniappan K."/>
            <person name="Ritter S."/>
            <person name="Chen I.-M."/>
            <person name="Stamatis D."/>
            <person name="Reddy T."/>
            <person name="O'Malley R."/>
            <person name="Daum C."/>
            <person name="Shapiro N."/>
            <person name="Ivanova N."/>
            <person name="Kyrpides N."/>
            <person name="Woyke T."/>
        </authorList>
    </citation>
    <scope>NUCLEOTIDE SEQUENCE [LARGE SCALE GENOMIC DNA]</scope>
    <source>
        <strain evidence="3 4">AS3.13</strain>
    </source>
</reference>
<protein>
    <submittedName>
        <fullName evidence="3">Uncharacterized protein</fullName>
    </submittedName>
</protein>
<keyword evidence="5" id="KW-1185">Reference proteome</keyword>
<dbReference type="RefSeq" id="WP_184503848.1">
    <property type="nucleotide sequence ID" value="NZ_BAABAR010000007.1"/>
</dbReference>
<name>A0A7X0J9X0_9SPHN</name>
<dbReference type="Proteomes" id="UP000522313">
    <property type="component" value="Unassembled WGS sequence"/>
</dbReference>
<comment type="caution">
    <text evidence="3">The sequence shown here is derived from an EMBL/GenBank/DDBJ whole genome shotgun (WGS) entry which is preliminary data.</text>
</comment>
<feature type="region of interest" description="Disordered" evidence="1">
    <location>
        <begin position="1"/>
        <end position="104"/>
    </location>
</feature>
<sequence>MTDPVDPQHRRRTAFDKDTGKFGQGYTLDDERALAADMPAGSVAPKPSTLAASEGDAGRRASFDPATGAVRGSGASAGGGHDGEDPSDDRAGGSGAPLTGVGTD</sequence>
<accession>A0A7X0J9X0</accession>
<evidence type="ECO:0000313" key="3">
    <source>
        <dbReference type="EMBL" id="MBB6503349.1"/>
    </source>
</evidence>
<dbReference type="EMBL" id="JACHBT010000001">
    <property type="protein sequence ID" value="MBB6503349.1"/>
    <property type="molecule type" value="Genomic_DNA"/>
</dbReference>
<dbReference type="AlphaFoldDB" id="A0A7X0J9X0"/>
<proteinExistence type="predicted"/>
<evidence type="ECO:0000313" key="2">
    <source>
        <dbReference type="EMBL" id="MBB5724733.1"/>
    </source>
</evidence>